<gene>
    <name evidence="1" type="ORF">M9H77_19215</name>
</gene>
<proteinExistence type="predicted"/>
<reference evidence="2" key="1">
    <citation type="journal article" date="2023" name="Nat. Plants">
        <title>Single-cell RNA sequencing provides a high-resolution roadmap for understanding the multicellular compartmentation of specialized metabolism.</title>
        <authorList>
            <person name="Sun S."/>
            <person name="Shen X."/>
            <person name="Li Y."/>
            <person name="Li Y."/>
            <person name="Wang S."/>
            <person name="Li R."/>
            <person name="Zhang H."/>
            <person name="Shen G."/>
            <person name="Guo B."/>
            <person name="Wei J."/>
            <person name="Xu J."/>
            <person name="St-Pierre B."/>
            <person name="Chen S."/>
            <person name="Sun C."/>
        </authorList>
    </citation>
    <scope>NUCLEOTIDE SEQUENCE [LARGE SCALE GENOMIC DNA]</scope>
</reference>
<organism evidence="1 2">
    <name type="scientific">Catharanthus roseus</name>
    <name type="common">Madagascar periwinkle</name>
    <name type="synonym">Vinca rosea</name>
    <dbReference type="NCBI Taxonomy" id="4058"/>
    <lineage>
        <taxon>Eukaryota</taxon>
        <taxon>Viridiplantae</taxon>
        <taxon>Streptophyta</taxon>
        <taxon>Embryophyta</taxon>
        <taxon>Tracheophyta</taxon>
        <taxon>Spermatophyta</taxon>
        <taxon>Magnoliopsida</taxon>
        <taxon>eudicotyledons</taxon>
        <taxon>Gunneridae</taxon>
        <taxon>Pentapetalae</taxon>
        <taxon>asterids</taxon>
        <taxon>lamiids</taxon>
        <taxon>Gentianales</taxon>
        <taxon>Apocynaceae</taxon>
        <taxon>Rauvolfioideae</taxon>
        <taxon>Vinceae</taxon>
        <taxon>Catharanthinae</taxon>
        <taxon>Catharanthus</taxon>
    </lineage>
</organism>
<dbReference type="EMBL" id="CM044704">
    <property type="protein sequence ID" value="KAI5669362.1"/>
    <property type="molecule type" value="Genomic_DNA"/>
</dbReference>
<evidence type="ECO:0000313" key="2">
    <source>
        <dbReference type="Proteomes" id="UP001060085"/>
    </source>
</evidence>
<comment type="caution">
    <text evidence="1">The sequence shown here is derived from an EMBL/GenBank/DDBJ whole genome shotgun (WGS) entry which is preliminary data.</text>
</comment>
<protein>
    <submittedName>
        <fullName evidence="1">Uncharacterized protein</fullName>
    </submittedName>
</protein>
<accession>A0ACC0B9N7</accession>
<keyword evidence="2" id="KW-1185">Reference proteome</keyword>
<name>A0ACC0B9N7_CATRO</name>
<dbReference type="Proteomes" id="UP001060085">
    <property type="component" value="Linkage Group LG04"/>
</dbReference>
<sequence>MARLRRLLEVRKRPRFLKNKKLSSSSSPPSSLLVSVLPQELITEIIARVAASSFTDFLATKLISKEFYKLAEEEEGYIYQNVSLKDIPIVAWNNKEKHSEFLKKCLDNKNPEALYRQGVVEYFGGSGNLNSAIKCLKEAGKSGYMEANYALGIIYILSGGEGEMKQNGIVLIGGMKKTKISRKKVIEYRESLKSILRIMRWKNIMMNLREKQSKCCKMQQQQHHHNRRKRKAWYVVEIEEEEENDQVICQACASDFEISSLFYAL</sequence>
<evidence type="ECO:0000313" key="1">
    <source>
        <dbReference type="EMBL" id="KAI5669362.1"/>
    </source>
</evidence>